<evidence type="ECO:0000259" key="3">
    <source>
        <dbReference type="PROSITE" id="PS51823"/>
    </source>
</evidence>
<dbReference type="InterPro" id="IPR027523">
    <property type="entry name" value="CLU_prot"/>
</dbReference>
<evidence type="ECO:0000313" key="5">
    <source>
        <dbReference type="Proteomes" id="UP000011083"/>
    </source>
</evidence>
<dbReference type="AlphaFoldDB" id="L8GFA3"/>
<dbReference type="InterPro" id="IPR011990">
    <property type="entry name" value="TPR-like_helical_dom_sf"/>
</dbReference>
<proteinExistence type="predicted"/>
<gene>
    <name evidence="4" type="ORF">ACA1_362440</name>
</gene>
<evidence type="ECO:0000256" key="1">
    <source>
        <dbReference type="ARBA" id="ARBA00022490"/>
    </source>
</evidence>
<dbReference type="GO" id="GO:0005737">
    <property type="term" value="C:cytoplasm"/>
    <property type="evidence" value="ECO:0007669"/>
    <property type="project" value="TreeGrafter"/>
</dbReference>
<sequence length="881" mass="96672">MQSQAPPPQQAGAQWSQPFQPMPISQQQIARVLPNHARRDESPRKKKTRKMEGEKESSSSSSGLHSDSSPSSSLSSLPASGYVDSINQSSPLDCYVFAPSSSSLSAATTMDYGSTGQTPQPTGPAHYYEPVYMDASPTASGPFAPRVIFQAYGAPVVAAAPAPSPPARVRDWNEEFQRVRMIPQQHRAEPLYLLTKDFVSTATSIGKKIIMEAHTAEWLKTIQPKDAGGVAGGEKYIEEGIFFKFAKDSLGLYGGDEFAAKAPPAHLSPIRMLCLVDFLGFRLIASSILPITNKTLIYGSGDGGLTVANSSPEFGDKVALAARILNLKAHLVGRSGTPQLLHLAGDVEGHKGTDGRFYILDTARVFPPDVPKVSIRCGHLYRLLRPELVKQNPVPLSSDAFSRWGLHRAAQHNKEVVEAARRLTSEIIPAFIAHLRETLADGSGGEGHHHRGSGVLFDFWPTNIGTHIDGELLTQQMHRRGINARYLSTIYTALATAPDSAEAAAKLVMTEMVARVVKAMLRTRLRAAEETDSWARARGETVKLFNALFFGDALLSTICTALLTKFELQLDQATVKRGIDREALFLRLQKMAGARFVHDAIHKLRRRPPATHQASFAESDIVELEPTVKSMRFVSMYEGFALLRKAEEAVAAPAGQQPDEPLDQQRRLYLEAIDKFKECLSAMPDEPNAMMNWGYAFMKLAEMEHRPDVASLLFDAAVAKYEEALGMKYSLNASIYTQAQAMYNMGLCFYHHAGFLRRANTQPEQQRAPDESSGSRREEELRLLARAEAQFAELHGSGRMGQVSGNVLYLLACVHALTNSEHQCQVPTHDTQRHTTTHETAHTCARHTRHTRHTLTKHASGAGMPGGRFDCGPTVPGAARA</sequence>
<accession>L8GFA3</accession>
<dbReference type="VEuPathDB" id="AmoebaDB:ACA1_362440"/>
<feature type="region of interest" description="Disordered" evidence="2">
    <location>
        <begin position="1"/>
        <end position="78"/>
    </location>
</feature>
<dbReference type="Gene3D" id="1.25.40.10">
    <property type="entry name" value="Tetratricopeptide repeat domain"/>
    <property type="match status" value="1"/>
</dbReference>
<dbReference type="PANTHER" id="PTHR12601">
    <property type="entry name" value="EUKARYOTIC TRANSLATION INITIATION FACTOR 3 SUBUNIT EIF-3"/>
    <property type="match status" value="1"/>
</dbReference>
<name>L8GFA3_ACACF</name>
<dbReference type="InterPro" id="IPR025697">
    <property type="entry name" value="CLU_dom"/>
</dbReference>
<evidence type="ECO:0000256" key="2">
    <source>
        <dbReference type="SAM" id="MobiDB-lite"/>
    </source>
</evidence>
<evidence type="ECO:0000313" key="4">
    <source>
        <dbReference type="EMBL" id="ELR11760.1"/>
    </source>
</evidence>
<dbReference type="GO" id="GO:0048312">
    <property type="term" value="P:intracellular distribution of mitochondria"/>
    <property type="evidence" value="ECO:0007669"/>
    <property type="project" value="TreeGrafter"/>
</dbReference>
<dbReference type="Pfam" id="PF13236">
    <property type="entry name" value="CLU"/>
    <property type="match status" value="1"/>
</dbReference>
<keyword evidence="5" id="KW-1185">Reference proteome</keyword>
<keyword evidence="1" id="KW-0963">Cytoplasm</keyword>
<feature type="compositionally biased region" description="Low complexity" evidence="2">
    <location>
        <begin position="58"/>
        <end position="78"/>
    </location>
</feature>
<dbReference type="OrthoDB" id="16121at2759"/>
<reference evidence="4 5" key="1">
    <citation type="journal article" date="2013" name="Genome Biol.">
        <title>Genome of Acanthamoeba castellanii highlights extensive lateral gene transfer and early evolution of tyrosine kinase signaling.</title>
        <authorList>
            <person name="Clarke M."/>
            <person name="Lohan A.J."/>
            <person name="Liu B."/>
            <person name="Lagkouvardos I."/>
            <person name="Roy S."/>
            <person name="Zafar N."/>
            <person name="Bertelli C."/>
            <person name="Schilde C."/>
            <person name="Kianianmomeni A."/>
            <person name="Burglin T.R."/>
            <person name="Frech C."/>
            <person name="Turcotte B."/>
            <person name="Kopec K.O."/>
            <person name="Synnott J.M."/>
            <person name="Choo C."/>
            <person name="Paponov I."/>
            <person name="Finkler A."/>
            <person name="Soon Heng Tan C."/>
            <person name="Hutchins A.P."/>
            <person name="Weinmeier T."/>
            <person name="Rattei T."/>
            <person name="Chu J.S."/>
            <person name="Gimenez G."/>
            <person name="Irimia M."/>
            <person name="Rigden D.J."/>
            <person name="Fitzpatrick D.A."/>
            <person name="Lorenzo-Morales J."/>
            <person name="Bateman A."/>
            <person name="Chiu C.H."/>
            <person name="Tang P."/>
            <person name="Hegemann P."/>
            <person name="Fromm H."/>
            <person name="Raoult D."/>
            <person name="Greub G."/>
            <person name="Miranda-Saavedra D."/>
            <person name="Chen N."/>
            <person name="Nash P."/>
            <person name="Ginger M.L."/>
            <person name="Horn M."/>
            <person name="Schaap P."/>
            <person name="Caler L."/>
            <person name="Loftus B."/>
        </authorList>
    </citation>
    <scope>NUCLEOTIDE SEQUENCE [LARGE SCALE GENOMIC DNA]</scope>
    <source>
        <strain evidence="4 5">Neff</strain>
    </source>
</reference>
<dbReference type="PROSITE" id="PS51823">
    <property type="entry name" value="CLU"/>
    <property type="match status" value="1"/>
</dbReference>
<feature type="region of interest" description="Disordered" evidence="2">
    <location>
        <begin position="849"/>
        <end position="881"/>
    </location>
</feature>
<organism evidence="4 5">
    <name type="scientific">Acanthamoeba castellanii (strain ATCC 30010 / Neff)</name>
    <dbReference type="NCBI Taxonomy" id="1257118"/>
    <lineage>
        <taxon>Eukaryota</taxon>
        <taxon>Amoebozoa</taxon>
        <taxon>Discosea</taxon>
        <taxon>Longamoebia</taxon>
        <taxon>Centramoebida</taxon>
        <taxon>Acanthamoebidae</taxon>
        <taxon>Acanthamoeba</taxon>
    </lineage>
</organism>
<feature type="domain" description="Clu" evidence="3">
    <location>
        <begin position="144"/>
        <end position="373"/>
    </location>
</feature>
<protein>
    <recommendedName>
        <fullName evidence="3">Clu domain-containing protein</fullName>
    </recommendedName>
</protein>
<dbReference type="GeneID" id="14912261"/>
<dbReference type="InterPro" id="IPR033646">
    <property type="entry name" value="CLU-central"/>
</dbReference>
<dbReference type="RefSeq" id="XP_004333773.1">
    <property type="nucleotide sequence ID" value="XM_004333725.1"/>
</dbReference>
<dbReference type="SUPFAM" id="SSF48452">
    <property type="entry name" value="TPR-like"/>
    <property type="match status" value="1"/>
</dbReference>
<dbReference type="Pfam" id="PF12807">
    <property type="entry name" value="eIF3_p135"/>
    <property type="match status" value="1"/>
</dbReference>
<dbReference type="GO" id="GO:0003729">
    <property type="term" value="F:mRNA binding"/>
    <property type="evidence" value="ECO:0007669"/>
    <property type="project" value="TreeGrafter"/>
</dbReference>
<dbReference type="Proteomes" id="UP000011083">
    <property type="component" value="Unassembled WGS sequence"/>
</dbReference>
<dbReference type="EMBL" id="KB008147">
    <property type="protein sequence ID" value="ELR11760.1"/>
    <property type="molecule type" value="Genomic_DNA"/>
</dbReference>
<dbReference type="KEGG" id="acan:ACA1_362440"/>
<dbReference type="PANTHER" id="PTHR12601:SF6">
    <property type="entry name" value="CLUSTERED MITOCHONDRIA PROTEIN HOMOLOG"/>
    <property type="match status" value="1"/>
</dbReference>
<dbReference type="CDD" id="cd15466">
    <property type="entry name" value="CLU-central"/>
    <property type="match status" value="1"/>
</dbReference>